<feature type="signal peptide" evidence="2">
    <location>
        <begin position="1"/>
        <end position="26"/>
    </location>
</feature>
<proteinExistence type="predicted"/>
<dbReference type="InterPro" id="IPR008502">
    <property type="entry name" value="Prolamin-like"/>
</dbReference>
<evidence type="ECO:0000256" key="2">
    <source>
        <dbReference type="SAM" id="SignalP"/>
    </source>
</evidence>
<dbReference type="AlphaFoldDB" id="A0AAN8TBP2"/>
<dbReference type="PANTHER" id="PTHR31951">
    <property type="entry name" value="BIFUNCTIONAL INHIBITOR/LIPID-TRANSFER PROTEIN/SEED STORAGE 2S ALBUMIN SUPERFAMILY PROTEIN-RELATED"/>
    <property type="match status" value="1"/>
</dbReference>
<dbReference type="PANTHER" id="PTHR31951:SF22">
    <property type="entry name" value="ECA1 GAMETOGENESIS RELATED FAMILY"/>
    <property type="match status" value="1"/>
</dbReference>
<dbReference type="Proteomes" id="UP001371456">
    <property type="component" value="Unassembled WGS sequence"/>
</dbReference>
<evidence type="ECO:0000313" key="4">
    <source>
        <dbReference type="EMBL" id="KAK6783649.1"/>
    </source>
</evidence>
<feature type="chain" id="PRO_5042862508" description="Prolamin-like domain-containing protein" evidence="2">
    <location>
        <begin position="27"/>
        <end position="153"/>
    </location>
</feature>
<evidence type="ECO:0000313" key="5">
    <source>
        <dbReference type="Proteomes" id="UP001371456"/>
    </source>
</evidence>
<name>A0AAN8TBP2_SOLBU</name>
<evidence type="ECO:0000256" key="1">
    <source>
        <dbReference type="ARBA" id="ARBA00022729"/>
    </source>
</evidence>
<organism evidence="4 5">
    <name type="scientific">Solanum bulbocastanum</name>
    <name type="common">Wild potato</name>
    <dbReference type="NCBI Taxonomy" id="147425"/>
    <lineage>
        <taxon>Eukaryota</taxon>
        <taxon>Viridiplantae</taxon>
        <taxon>Streptophyta</taxon>
        <taxon>Embryophyta</taxon>
        <taxon>Tracheophyta</taxon>
        <taxon>Spermatophyta</taxon>
        <taxon>Magnoliopsida</taxon>
        <taxon>eudicotyledons</taxon>
        <taxon>Gunneridae</taxon>
        <taxon>Pentapetalae</taxon>
        <taxon>asterids</taxon>
        <taxon>lamiids</taxon>
        <taxon>Solanales</taxon>
        <taxon>Solanaceae</taxon>
        <taxon>Solanoideae</taxon>
        <taxon>Solaneae</taxon>
        <taxon>Solanum</taxon>
    </lineage>
</organism>
<sequence length="153" mass="16967">MARFCGFSTMAAMLVIISGALTSGRACCHDNPVVQPLKPHRHLYHTSIATPDGLFLKGLSQKTKDFVDSCTNNISQFCGPEIVTTLFKYKNITSNCCNELVQSGLECHATLVKLLIRLPQYEKKSKSILENSIKVFDSCVDTILKKILTEKLV</sequence>
<dbReference type="EMBL" id="JBANQN010000007">
    <property type="protein sequence ID" value="KAK6783649.1"/>
    <property type="molecule type" value="Genomic_DNA"/>
</dbReference>
<feature type="domain" description="Prolamin-like" evidence="3">
    <location>
        <begin position="70"/>
        <end position="139"/>
    </location>
</feature>
<keyword evidence="5" id="KW-1185">Reference proteome</keyword>
<gene>
    <name evidence="4" type="ORF">RDI58_017103</name>
</gene>
<comment type="caution">
    <text evidence="4">The sequence shown here is derived from an EMBL/GenBank/DDBJ whole genome shotgun (WGS) entry which is preliminary data.</text>
</comment>
<reference evidence="4 5" key="1">
    <citation type="submission" date="2024-02" db="EMBL/GenBank/DDBJ databases">
        <title>de novo genome assembly of Solanum bulbocastanum strain 11H21.</title>
        <authorList>
            <person name="Hosaka A.J."/>
        </authorList>
    </citation>
    <scope>NUCLEOTIDE SEQUENCE [LARGE SCALE GENOMIC DNA]</scope>
    <source>
        <tissue evidence="4">Young leaves</tissue>
    </source>
</reference>
<accession>A0AAN8TBP2</accession>
<keyword evidence="1 2" id="KW-0732">Signal</keyword>
<protein>
    <recommendedName>
        <fullName evidence="3">Prolamin-like domain-containing protein</fullName>
    </recommendedName>
</protein>
<dbReference type="Pfam" id="PF05617">
    <property type="entry name" value="Prolamin_like"/>
    <property type="match status" value="1"/>
</dbReference>
<evidence type="ECO:0000259" key="3">
    <source>
        <dbReference type="Pfam" id="PF05617"/>
    </source>
</evidence>